<feature type="region of interest" description="Disordered" evidence="2">
    <location>
        <begin position="1"/>
        <end position="89"/>
    </location>
</feature>
<feature type="compositionally biased region" description="Low complexity" evidence="2">
    <location>
        <begin position="75"/>
        <end position="89"/>
    </location>
</feature>
<keyword evidence="4" id="KW-0808">Transferase</keyword>
<gene>
    <name evidence="4" type="ORF">SAMN05216200_102410</name>
</gene>
<dbReference type="SUPFAM" id="SSF56112">
    <property type="entry name" value="Protein kinase-like (PK-like)"/>
    <property type="match status" value="1"/>
</dbReference>
<reference evidence="4 5" key="1">
    <citation type="submission" date="2016-12" db="EMBL/GenBank/DDBJ databases">
        <authorList>
            <person name="Song W.-J."/>
            <person name="Kurnit D.M."/>
        </authorList>
    </citation>
    <scope>NUCLEOTIDE SEQUENCE [LARGE SCALE GENOMIC DNA]</scope>
    <source>
        <strain evidence="4 5">CGMCC 1.10808</strain>
    </source>
</reference>
<keyword evidence="5" id="KW-1185">Reference proteome</keyword>
<sequence>MTGRDARRRPEAMAEGRAGRGASPVDARAPRGLPTLGAAGMAGATAAGAEAPTPDAPPAPERPVGQDAGQGAGPEAGAAAIEAPPPDLAHAPDALARLAEAVRRAAPEWGLSPRTRVRLLNVSENATFLAEDPEAPAPLVVRVHRPGYHTAREIASELAWIEAIRRDGAARAAAPVARRDGRLAAPLPADEGARLAVAFAFLPGAEPAPSADLAPDFARLGAITARLHLHARAWRRPDWFARKRWDFETTLGARALWGDWRAAPGLTPEARAALERASDALRAALAAYGDGADRFGLIHADLRLANLLVCDDAIAVIDFDDCGFGWFAYDFAAAISFIEREPWIPALQEAWLEGYARVAPLPPGTRRIMPAMIMLRRMLLTAWLGTHAQSDTARALGPGFAEGTAAMAERFLRGEYPAG</sequence>
<evidence type="ECO:0000259" key="3">
    <source>
        <dbReference type="Pfam" id="PF01636"/>
    </source>
</evidence>
<dbReference type="InterPro" id="IPR050249">
    <property type="entry name" value="Pseudomonas-type_ThrB"/>
</dbReference>
<name>A0A1M7SH52_9RHOB</name>
<dbReference type="InterPro" id="IPR011009">
    <property type="entry name" value="Kinase-like_dom_sf"/>
</dbReference>
<proteinExistence type="inferred from homology"/>
<evidence type="ECO:0000313" key="4">
    <source>
        <dbReference type="EMBL" id="SHN57816.1"/>
    </source>
</evidence>
<dbReference type="GO" id="GO:0004413">
    <property type="term" value="F:homoserine kinase activity"/>
    <property type="evidence" value="ECO:0007669"/>
    <property type="project" value="TreeGrafter"/>
</dbReference>
<dbReference type="STRING" id="1189325.SAMN04488119_10399"/>
<feature type="compositionally biased region" description="Low complexity" evidence="2">
    <location>
        <begin position="32"/>
        <end position="53"/>
    </location>
</feature>
<feature type="compositionally biased region" description="Basic and acidic residues" evidence="2">
    <location>
        <begin position="1"/>
        <end position="18"/>
    </location>
</feature>
<comment type="similarity">
    <text evidence="1">Belongs to the pseudomonas-type ThrB family.</text>
</comment>
<organism evidence="4 5">
    <name type="scientific">Oceanicella actignis</name>
    <dbReference type="NCBI Taxonomy" id="1189325"/>
    <lineage>
        <taxon>Bacteria</taxon>
        <taxon>Pseudomonadati</taxon>
        <taxon>Pseudomonadota</taxon>
        <taxon>Alphaproteobacteria</taxon>
        <taxon>Rhodobacterales</taxon>
        <taxon>Paracoccaceae</taxon>
        <taxon>Oceanicella</taxon>
    </lineage>
</organism>
<dbReference type="AlphaFoldDB" id="A0A1M7SH52"/>
<evidence type="ECO:0000256" key="1">
    <source>
        <dbReference type="ARBA" id="ARBA00038240"/>
    </source>
</evidence>
<accession>A0A1M7SH52</accession>
<dbReference type="Gene3D" id="3.90.1200.10">
    <property type="match status" value="1"/>
</dbReference>
<dbReference type="Proteomes" id="UP000184066">
    <property type="component" value="Unassembled WGS sequence"/>
</dbReference>
<dbReference type="PANTHER" id="PTHR21064:SF6">
    <property type="entry name" value="AMINOGLYCOSIDE PHOSPHOTRANSFERASE DOMAIN-CONTAINING PROTEIN"/>
    <property type="match status" value="1"/>
</dbReference>
<evidence type="ECO:0000313" key="5">
    <source>
        <dbReference type="Proteomes" id="UP000184066"/>
    </source>
</evidence>
<dbReference type="EMBL" id="FRDL01000002">
    <property type="protein sequence ID" value="SHN57816.1"/>
    <property type="molecule type" value="Genomic_DNA"/>
</dbReference>
<evidence type="ECO:0000256" key="2">
    <source>
        <dbReference type="SAM" id="MobiDB-lite"/>
    </source>
</evidence>
<dbReference type="InterPro" id="IPR002575">
    <property type="entry name" value="Aminoglycoside_PTrfase"/>
</dbReference>
<dbReference type="Pfam" id="PF01636">
    <property type="entry name" value="APH"/>
    <property type="match status" value="1"/>
</dbReference>
<feature type="domain" description="Aminoglycoside phosphotransferase" evidence="3">
    <location>
        <begin position="123"/>
        <end position="361"/>
    </location>
</feature>
<dbReference type="PANTHER" id="PTHR21064">
    <property type="entry name" value="AMINOGLYCOSIDE PHOSPHOTRANSFERASE DOMAIN-CONTAINING PROTEIN-RELATED"/>
    <property type="match status" value="1"/>
</dbReference>
<protein>
    <submittedName>
        <fullName evidence="4">Ser/Thr protein kinase RdoA involved in Cpx stress response, MazF antagonist</fullName>
    </submittedName>
</protein>
<dbReference type="RefSeq" id="WP_245728468.1">
    <property type="nucleotide sequence ID" value="NZ_FOHL01000003.1"/>
</dbReference>
<keyword evidence="4" id="KW-0418">Kinase</keyword>
<dbReference type="GO" id="GO:0009088">
    <property type="term" value="P:threonine biosynthetic process"/>
    <property type="evidence" value="ECO:0007669"/>
    <property type="project" value="TreeGrafter"/>
</dbReference>